<dbReference type="Proteomes" id="UP000054823">
    <property type="component" value="Unassembled WGS sequence"/>
</dbReference>
<reference evidence="1 2" key="1">
    <citation type="submission" date="2015-09" db="EMBL/GenBank/DDBJ databases">
        <authorList>
            <consortium name="Swine Surveillance"/>
        </authorList>
    </citation>
    <scope>NUCLEOTIDE SEQUENCE [LARGE SCALE GENOMIC DNA]</scope>
    <source>
        <strain evidence="1 2">CECT 7688</strain>
    </source>
</reference>
<dbReference type="EMBL" id="CYPW01000015">
    <property type="protein sequence ID" value="CUH52191.1"/>
    <property type="molecule type" value="Genomic_DNA"/>
</dbReference>
<organism evidence="1 2">
    <name type="scientific">Shimia marina</name>
    <dbReference type="NCBI Taxonomy" id="321267"/>
    <lineage>
        <taxon>Bacteria</taxon>
        <taxon>Pseudomonadati</taxon>
        <taxon>Pseudomonadota</taxon>
        <taxon>Alphaproteobacteria</taxon>
        <taxon>Rhodobacterales</taxon>
        <taxon>Roseobacteraceae</taxon>
    </lineage>
</organism>
<sequence>MLLERTLNTLQTRTESPRRAEELGTLGYLQWLAGLPRNVGYPKEAERALEMAEAFEDTDPAVQAFCALLRESLQNPLQVLSLDMPERRRRGGAKARRRMV</sequence>
<gene>
    <name evidence="1" type="ORF">SHM7688_01633</name>
</gene>
<accession>A0A0P1FFP3</accession>
<name>A0A0P1FFP3_9RHOB</name>
<dbReference type="OrthoDB" id="7877183at2"/>
<protein>
    <submittedName>
        <fullName evidence="1">Uncharacterized protein</fullName>
    </submittedName>
</protein>
<keyword evidence="2" id="KW-1185">Reference proteome</keyword>
<dbReference type="AlphaFoldDB" id="A0A0P1FFP3"/>
<dbReference type="RefSeq" id="WP_058239421.1">
    <property type="nucleotide sequence ID" value="NZ_CYPW01000015.1"/>
</dbReference>
<evidence type="ECO:0000313" key="2">
    <source>
        <dbReference type="Proteomes" id="UP000054823"/>
    </source>
</evidence>
<evidence type="ECO:0000313" key="1">
    <source>
        <dbReference type="EMBL" id="CUH52191.1"/>
    </source>
</evidence>
<proteinExistence type="predicted"/>